<evidence type="ECO:0000256" key="5">
    <source>
        <dbReference type="ARBA" id="ARBA00022801"/>
    </source>
</evidence>
<evidence type="ECO:0000256" key="6">
    <source>
        <dbReference type="ARBA" id="ARBA00022807"/>
    </source>
</evidence>
<evidence type="ECO:0000256" key="2">
    <source>
        <dbReference type="ARBA" id="ARBA00022670"/>
    </source>
</evidence>
<dbReference type="SMART" id="SM00257">
    <property type="entry name" value="LysM"/>
    <property type="match status" value="1"/>
</dbReference>
<evidence type="ECO:0000259" key="8">
    <source>
        <dbReference type="PROSITE" id="PS51782"/>
    </source>
</evidence>
<evidence type="ECO:0000256" key="1">
    <source>
        <dbReference type="ARBA" id="ARBA00007074"/>
    </source>
</evidence>
<keyword evidence="4" id="KW-0677">Repeat</keyword>
<accession>A0A1M6X7E1</accession>
<organism evidence="10 11">
    <name type="scientific">Desulforamulus aeronauticus DSM 10349</name>
    <dbReference type="NCBI Taxonomy" id="1121421"/>
    <lineage>
        <taxon>Bacteria</taxon>
        <taxon>Bacillati</taxon>
        <taxon>Bacillota</taxon>
        <taxon>Clostridia</taxon>
        <taxon>Eubacteriales</taxon>
        <taxon>Peptococcaceae</taxon>
        <taxon>Desulforamulus</taxon>
    </lineage>
</organism>
<dbReference type="PROSITE" id="PS51935">
    <property type="entry name" value="NLPC_P60"/>
    <property type="match status" value="1"/>
</dbReference>
<dbReference type="Pfam" id="PF00877">
    <property type="entry name" value="NLPC_P60"/>
    <property type="match status" value="1"/>
</dbReference>
<dbReference type="GO" id="GO:0008234">
    <property type="term" value="F:cysteine-type peptidase activity"/>
    <property type="evidence" value="ECO:0007669"/>
    <property type="project" value="UniProtKB-KW"/>
</dbReference>
<dbReference type="CDD" id="cd00118">
    <property type="entry name" value="LysM"/>
    <property type="match status" value="1"/>
</dbReference>
<dbReference type="InterPro" id="IPR051202">
    <property type="entry name" value="Peptidase_C40"/>
</dbReference>
<feature type="signal peptide" evidence="7">
    <location>
        <begin position="1"/>
        <end position="26"/>
    </location>
</feature>
<keyword evidence="6" id="KW-0788">Thiol protease</keyword>
<gene>
    <name evidence="10" type="ORF">SAMN02745123_03924</name>
</gene>
<dbReference type="InterPro" id="IPR038765">
    <property type="entry name" value="Papain-like_cys_pep_sf"/>
</dbReference>
<dbReference type="InterPro" id="IPR036779">
    <property type="entry name" value="LysM_dom_sf"/>
</dbReference>
<dbReference type="SUPFAM" id="SSF54001">
    <property type="entry name" value="Cysteine proteinases"/>
    <property type="match status" value="1"/>
</dbReference>
<name>A0A1M6X7E1_9FIRM</name>
<dbReference type="Gene3D" id="3.90.1720.10">
    <property type="entry name" value="endopeptidase domain like (from Nostoc punctiforme)"/>
    <property type="match status" value="1"/>
</dbReference>
<dbReference type="SUPFAM" id="SSF54106">
    <property type="entry name" value="LysM domain"/>
    <property type="match status" value="1"/>
</dbReference>
<dbReference type="AlphaFoldDB" id="A0A1M6X7E1"/>
<keyword evidence="2" id="KW-0645">Protease</keyword>
<dbReference type="Proteomes" id="UP000183997">
    <property type="component" value="Unassembled WGS sequence"/>
</dbReference>
<dbReference type="PROSITE" id="PS51782">
    <property type="entry name" value="LYSM"/>
    <property type="match status" value="1"/>
</dbReference>
<keyword evidence="3 7" id="KW-0732">Signal</keyword>
<dbReference type="Pfam" id="PF01476">
    <property type="entry name" value="LysM"/>
    <property type="match status" value="1"/>
</dbReference>
<feature type="domain" description="LysM" evidence="8">
    <location>
        <begin position="28"/>
        <end position="71"/>
    </location>
</feature>
<proteinExistence type="inferred from homology"/>
<evidence type="ECO:0000313" key="11">
    <source>
        <dbReference type="Proteomes" id="UP000183997"/>
    </source>
</evidence>
<evidence type="ECO:0000313" key="10">
    <source>
        <dbReference type="EMBL" id="SHL01695.1"/>
    </source>
</evidence>
<comment type="similarity">
    <text evidence="1">Belongs to the peptidase C40 family.</text>
</comment>
<feature type="chain" id="PRO_5012590520" evidence="7">
    <location>
        <begin position="27"/>
        <end position="207"/>
    </location>
</feature>
<keyword evidence="5 10" id="KW-0378">Hydrolase</keyword>
<sequence length="207" mass="22356">MKKAKNLLCTILLSGILVTLPTAAFADTYHTVKKGDSLWVIAKSYGTTVAELQRQNSLKSDAIFPGQSLLIKGEVRQPVNNVSRGAGRIDTILEYAKTLMGSPYRYGGQTPQGFDCSGYIQYVLKNFGLTTPRTAAEQFNSGKKITPQEARPGDLVAFKDGASISHSGIYLGGGKFISSASSKGVSIADVYGPYWGQHFFGFSRLID</sequence>
<feature type="domain" description="NlpC/P60" evidence="9">
    <location>
        <begin position="86"/>
        <end position="206"/>
    </location>
</feature>
<dbReference type="Gene3D" id="3.10.350.10">
    <property type="entry name" value="LysM domain"/>
    <property type="match status" value="1"/>
</dbReference>
<dbReference type="EMBL" id="FRAR01000040">
    <property type="protein sequence ID" value="SHL01695.1"/>
    <property type="molecule type" value="Genomic_DNA"/>
</dbReference>
<protein>
    <submittedName>
        <fullName evidence="10">Cell wall-associated hydrolase, NlpC family</fullName>
    </submittedName>
</protein>
<evidence type="ECO:0000256" key="4">
    <source>
        <dbReference type="ARBA" id="ARBA00022737"/>
    </source>
</evidence>
<dbReference type="OrthoDB" id="9808890at2"/>
<dbReference type="InterPro" id="IPR000064">
    <property type="entry name" value="NLP_P60_dom"/>
</dbReference>
<evidence type="ECO:0000256" key="7">
    <source>
        <dbReference type="SAM" id="SignalP"/>
    </source>
</evidence>
<evidence type="ECO:0000259" key="9">
    <source>
        <dbReference type="PROSITE" id="PS51935"/>
    </source>
</evidence>
<evidence type="ECO:0000256" key="3">
    <source>
        <dbReference type="ARBA" id="ARBA00022729"/>
    </source>
</evidence>
<keyword evidence="11" id="KW-1185">Reference proteome</keyword>
<dbReference type="PANTHER" id="PTHR47053:SF1">
    <property type="entry name" value="MUREIN DD-ENDOPEPTIDASE MEPH-RELATED"/>
    <property type="match status" value="1"/>
</dbReference>
<dbReference type="GO" id="GO:0006508">
    <property type="term" value="P:proteolysis"/>
    <property type="evidence" value="ECO:0007669"/>
    <property type="project" value="UniProtKB-KW"/>
</dbReference>
<dbReference type="STRING" id="1121421.SAMN02745123_03924"/>
<reference evidence="11" key="1">
    <citation type="submission" date="2016-11" db="EMBL/GenBank/DDBJ databases">
        <authorList>
            <person name="Varghese N."/>
            <person name="Submissions S."/>
        </authorList>
    </citation>
    <scope>NUCLEOTIDE SEQUENCE [LARGE SCALE GENOMIC DNA]</scope>
    <source>
        <strain evidence="11">DSM 10349</strain>
    </source>
</reference>
<dbReference type="InterPro" id="IPR018392">
    <property type="entry name" value="LysM"/>
</dbReference>
<dbReference type="RefSeq" id="WP_072917681.1">
    <property type="nucleotide sequence ID" value="NZ_FRAR01000040.1"/>
</dbReference>
<dbReference type="PANTHER" id="PTHR47053">
    <property type="entry name" value="MUREIN DD-ENDOPEPTIDASE MEPH-RELATED"/>
    <property type="match status" value="1"/>
</dbReference>